<dbReference type="Proteomes" id="UP001321542">
    <property type="component" value="Chromosome"/>
</dbReference>
<dbReference type="PROSITE" id="PS00211">
    <property type="entry name" value="ABC_TRANSPORTER_1"/>
    <property type="match status" value="1"/>
</dbReference>
<dbReference type="Pfam" id="PF00005">
    <property type="entry name" value="ABC_tran"/>
    <property type="match status" value="1"/>
</dbReference>
<keyword evidence="6" id="KW-1185">Reference proteome</keyword>
<dbReference type="CDD" id="cd03255">
    <property type="entry name" value="ABC_MJ0796_LolCDE_FtsE"/>
    <property type="match status" value="1"/>
</dbReference>
<accession>A0ABM7F452</accession>
<dbReference type="InterPro" id="IPR003439">
    <property type="entry name" value="ABC_transporter-like_ATP-bd"/>
</dbReference>
<protein>
    <submittedName>
        <fullName evidence="5">ABC transporter, ATP-binding protein</fullName>
    </submittedName>
</protein>
<evidence type="ECO:0000313" key="6">
    <source>
        <dbReference type="Proteomes" id="UP001321542"/>
    </source>
</evidence>
<dbReference type="PROSITE" id="PS50893">
    <property type="entry name" value="ABC_TRANSPORTER_2"/>
    <property type="match status" value="1"/>
</dbReference>
<organism evidence="5 6">
    <name type="scientific">Streptomyces graminofaciens</name>
    <dbReference type="NCBI Taxonomy" id="68212"/>
    <lineage>
        <taxon>Bacteria</taxon>
        <taxon>Bacillati</taxon>
        <taxon>Actinomycetota</taxon>
        <taxon>Actinomycetes</taxon>
        <taxon>Kitasatosporales</taxon>
        <taxon>Streptomycetaceae</taxon>
        <taxon>Streptomyces</taxon>
    </lineage>
</organism>
<dbReference type="InterPro" id="IPR017871">
    <property type="entry name" value="ABC_transporter-like_CS"/>
</dbReference>
<dbReference type="InterPro" id="IPR015854">
    <property type="entry name" value="ABC_transpr_LolD-like"/>
</dbReference>
<evidence type="ECO:0000313" key="5">
    <source>
        <dbReference type="EMBL" id="BBC30549.1"/>
    </source>
</evidence>
<keyword evidence="1" id="KW-0813">Transport</keyword>
<dbReference type="RefSeq" id="WP_434026596.1">
    <property type="nucleotide sequence ID" value="NZ_AP018448.1"/>
</dbReference>
<keyword evidence="3 5" id="KW-0067">ATP-binding</keyword>
<reference evidence="5 6" key="1">
    <citation type="journal article" date="2010" name="ChemBioChem">
        <title>Cloning and characterization of the biosynthetic gene cluster of 16-membered macrolide antibiotic FD-891: involvement of a dual functional cytochrome P450 monooxygenase catalyzing epoxidation and hydroxylation.</title>
        <authorList>
            <person name="Kudo F."/>
            <person name="Motegi A."/>
            <person name="Mizoue K."/>
            <person name="Eguchi T."/>
        </authorList>
    </citation>
    <scope>NUCLEOTIDE SEQUENCE [LARGE SCALE GENOMIC DNA]</scope>
    <source>
        <strain evidence="5 6">A-8890</strain>
    </source>
</reference>
<evidence type="ECO:0000256" key="3">
    <source>
        <dbReference type="ARBA" id="ARBA00022840"/>
    </source>
</evidence>
<gene>
    <name evidence="5" type="ORF">SGFS_018430</name>
</gene>
<evidence type="ECO:0000259" key="4">
    <source>
        <dbReference type="PROSITE" id="PS50893"/>
    </source>
</evidence>
<feature type="domain" description="ABC transporter" evidence="4">
    <location>
        <begin position="59"/>
        <end position="296"/>
    </location>
</feature>
<name>A0ABM7F452_9ACTN</name>
<dbReference type="SMART" id="SM00382">
    <property type="entry name" value="AAA"/>
    <property type="match status" value="1"/>
</dbReference>
<dbReference type="PANTHER" id="PTHR24220">
    <property type="entry name" value="IMPORT ATP-BINDING PROTEIN"/>
    <property type="match status" value="1"/>
</dbReference>
<dbReference type="SUPFAM" id="SSF52540">
    <property type="entry name" value="P-loop containing nucleoside triphosphate hydrolases"/>
    <property type="match status" value="1"/>
</dbReference>
<proteinExistence type="predicted"/>
<dbReference type="InterPro" id="IPR017911">
    <property type="entry name" value="MacB-like_ATP-bd"/>
</dbReference>
<dbReference type="GO" id="GO:0005524">
    <property type="term" value="F:ATP binding"/>
    <property type="evidence" value="ECO:0007669"/>
    <property type="project" value="UniProtKB-KW"/>
</dbReference>
<dbReference type="InterPro" id="IPR003593">
    <property type="entry name" value="AAA+_ATPase"/>
</dbReference>
<evidence type="ECO:0000256" key="2">
    <source>
        <dbReference type="ARBA" id="ARBA00022741"/>
    </source>
</evidence>
<keyword evidence="2" id="KW-0547">Nucleotide-binding</keyword>
<dbReference type="EMBL" id="AP018448">
    <property type="protein sequence ID" value="BBC30549.1"/>
    <property type="molecule type" value="Genomic_DNA"/>
</dbReference>
<reference evidence="5 6" key="2">
    <citation type="journal article" date="2023" name="ChemBioChem">
        <title>Acyltransferase Domain Exchange between Two Independent Type I Polyketide Synthases in the Same Producer Strain of Macrolide Antibiotics.</title>
        <authorList>
            <person name="Kudo F."/>
            <person name="Kishikawa K."/>
            <person name="Tsuboi K."/>
            <person name="Kido T."/>
            <person name="Usui T."/>
            <person name="Hashimoto J."/>
            <person name="Shin-Ya K."/>
            <person name="Miyanaga A."/>
            <person name="Eguchi T."/>
        </authorList>
    </citation>
    <scope>NUCLEOTIDE SEQUENCE [LARGE SCALE GENOMIC DNA]</scope>
    <source>
        <strain evidence="5 6">A-8890</strain>
    </source>
</reference>
<dbReference type="PANTHER" id="PTHR24220:SF685">
    <property type="entry name" value="ABC TRANSPORTER RELATED"/>
    <property type="match status" value="1"/>
</dbReference>
<dbReference type="Gene3D" id="3.40.50.300">
    <property type="entry name" value="P-loop containing nucleotide triphosphate hydrolases"/>
    <property type="match status" value="1"/>
</dbReference>
<evidence type="ECO:0000256" key="1">
    <source>
        <dbReference type="ARBA" id="ARBA00022448"/>
    </source>
</evidence>
<dbReference type="InterPro" id="IPR027417">
    <property type="entry name" value="P-loop_NTPase"/>
</dbReference>
<sequence>MEKSSAGLGLDFRVHVPSLAVSGRLCGLRPVLPLPSIGVVPVTTASPTAPRTAVPTVAARATELSKVYGQGETQVVALDQVSVGFGQSQLTAIMGPSGSGKSTLMHCVAGLDSFTSGSVRIGDIELGSLTDRQLTALRRDKVGFIFQAFNLLPTLTALENITLPMDIAGRTPDEQWLETMIRMVGLSGRLSHRPAQLSGGQQQRVAVARALASKPDIVFGDEPTGNLDSRAGAEVLGFLRDSVRELGQTVVMVTHDPVAASYADRVIFLADGRIVDEMYEPTADRVLDLMKAFDTKFRTS</sequence>